<accession>I8U9Z2</accession>
<dbReference type="AlphaFoldDB" id="I8U9Z2"/>
<comment type="similarity">
    <text evidence="1">Belongs to the ZapA family. Type 1 subfamily.</text>
</comment>
<evidence type="ECO:0000313" key="4">
    <source>
        <dbReference type="Proteomes" id="UP000035062"/>
    </source>
</evidence>
<dbReference type="Pfam" id="PF05164">
    <property type="entry name" value="ZapA"/>
    <property type="match status" value="1"/>
</dbReference>
<dbReference type="PATRIC" id="fig|1195246.3.peg.558"/>
<sequence length="87" mass="9838">MSEPNFMLQIAGRHYRLKATTNSKLTPEQIKTELEQRLTTAAAQSPLANRDQLLVLTAVNLVAELLQQQTLEQQQLHTLLTTIRQAD</sequence>
<protein>
    <submittedName>
        <fullName evidence="3">Uncharacterized protein</fullName>
    </submittedName>
</protein>
<dbReference type="EMBL" id="AKKU01000006">
    <property type="protein sequence ID" value="EIW90086.1"/>
    <property type="molecule type" value="Genomic_DNA"/>
</dbReference>
<keyword evidence="2" id="KW-0175">Coiled coil</keyword>
<proteinExistence type="inferred from homology"/>
<comment type="caution">
    <text evidence="3">The sequence shown here is derived from an EMBL/GenBank/DDBJ whole genome shotgun (WGS) entry which is preliminary data.</text>
</comment>
<dbReference type="Proteomes" id="UP000035062">
    <property type="component" value="Unassembled WGS sequence"/>
</dbReference>
<keyword evidence="4" id="KW-1185">Reference proteome</keyword>
<reference evidence="3 4" key="1">
    <citation type="journal article" date="2012" name="J. Bacteriol.">
        <title>Genome Sequence of Pectin-Degrading Alishewanella agri, Isolated from Landfill Soil.</title>
        <authorList>
            <person name="Kim J."/>
            <person name="Jung J."/>
            <person name="Sung J.S."/>
            <person name="Chun J."/>
            <person name="Park W."/>
        </authorList>
    </citation>
    <scope>NUCLEOTIDE SEQUENCE [LARGE SCALE GENOMIC DNA]</scope>
    <source>
        <strain evidence="3 4">BL06</strain>
    </source>
</reference>
<dbReference type="InterPro" id="IPR036192">
    <property type="entry name" value="Cell_div_ZapA-like_sf"/>
</dbReference>
<evidence type="ECO:0000256" key="2">
    <source>
        <dbReference type="ARBA" id="ARBA00023054"/>
    </source>
</evidence>
<name>I8U9Z2_9ALTE</name>
<dbReference type="RefSeq" id="WP_008983510.1">
    <property type="nucleotide sequence ID" value="NZ_AKKU01000006.1"/>
</dbReference>
<organism evidence="3 4">
    <name type="scientific">Alishewanella agri BL06</name>
    <dbReference type="NCBI Taxonomy" id="1195246"/>
    <lineage>
        <taxon>Bacteria</taxon>
        <taxon>Pseudomonadati</taxon>
        <taxon>Pseudomonadota</taxon>
        <taxon>Gammaproteobacteria</taxon>
        <taxon>Alteromonadales</taxon>
        <taxon>Alteromonadaceae</taxon>
        <taxon>Alishewanella</taxon>
    </lineage>
</organism>
<evidence type="ECO:0000313" key="3">
    <source>
        <dbReference type="EMBL" id="EIW90086.1"/>
    </source>
</evidence>
<dbReference type="SUPFAM" id="SSF102829">
    <property type="entry name" value="Cell division protein ZapA-like"/>
    <property type="match status" value="1"/>
</dbReference>
<dbReference type="InterPro" id="IPR007838">
    <property type="entry name" value="Cell_div_ZapA-like"/>
</dbReference>
<dbReference type="STRING" id="1195246.AGRI_02850"/>
<gene>
    <name evidence="3" type="ORF">AGRI_02850</name>
</gene>
<evidence type="ECO:0000256" key="1">
    <source>
        <dbReference type="ARBA" id="ARBA00010074"/>
    </source>
</evidence>